<feature type="transmembrane region" description="Helical" evidence="1">
    <location>
        <begin position="52"/>
        <end position="70"/>
    </location>
</feature>
<name>A0ABD5SHL7_9EURY</name>
<keyword evidence="1" id="KW-1133">Transmembrane helix</keyword>
<dbReference type="Pfam" id="PF24432">
    <property type="entry name" value="DUF7555"/>
    <property type="match status" value="1"/>
</dbReference>
<comment type="caution">
    <text evidence="2">The sequence shown here is derived from an EMBL/GenBank/DDBJ whole genome shotgun (WGS) entry which is preliminary data.</text>
</comment>
<gene>
    <name evidence="2" type="ORF">ACFQE6_02745</name>
</gene>
<reference evidence="2 3" key="1">
    <citation type="journal article" date="2019" name="Int. J. Syst. Evol. Microbiol.">
        <title>The Global Catalogue of Microorganisms (GCM) 10K type strain sequencing project: providing services to taxonomists for standard genome sequencing and annotation.</title>
        <authorList>
            <consortium name="The Broad Institute Genomics Platform"/>
            <consortium name="The Broad Institute Genome Sequencing Center for Infectious Disease"/>
            <person name="Wu L."/>
            <person name="Ma J."/>
        </authorList>
    </citation>
    <scope>NUCLEOTIDE SEQUENCE [LARGE SCALE GENOMIC DNA]</scope>
    <source>
        <strain evidence="2 3">LMG 29247</strain>
    </source>
</reference>
<keyword evidence="3" id="KW-1185">Reference proteome</keyword>
<accession>A0ABD5SHL7</accession>
<dbReference type="AlphaFoldDB" id="A0ABD5SHL7"/>
<dbReference type="EMBL" id="JBHSWV010000035">
    <property type="protein sequence ID" value="MFC6764000.1"/>
    <property type="molecule type" value="Genomic_DNA"/>
</dbReference>
<dbReference type="RefSeq" id="WP_273737105.1">
    <property type="nucleotide sequence ID" value="NZ_JAQIVI010000035.1"/>
</dbReference>
<feature type="transmembrane region" description="Helical" evidence="1">
    <location>
        <begin position="126"/>
        <end position="146"/>
    </location>
</feature>
<keyword evidence="1" id="KW-0472">Membrane</keyword>
<evidence type="ECO:0000313" key="2">
    <source>
        <dbReference type="EMBL" id="MFC6764000.1"/>
    </source>
</evidence>
<dbReference type="InterPro" id="IPR055977">
    <property type="entry name" value="DUF7555"/>
</dbReference>
<feature type="transmembrane region" description="Helical" evidence="1">
    <location>
        <begin position="21"/>
        <end position="40"/>
    </location>
</feature>
<evidence type="ECO:0000256" key="1">
    <source>
        <dbReference type="SAM" id="Phobius"/>
    </source>
</evidence>
<sequence length="147" mass="15882">MAPNDSPDDRLRVFVRVWTDALAYGLTMAVLTGIGALTLGIATGGGLVRAKVLLFAIGWVLLAYAVVRLWPTTPDDVGTPPDGQYGESLPETHDLTRFQAFVRTLPPVRWVRAPPPEKRVTVPGKLLFGGLLILLLSFLMEAVFGVG</sequence>
<evidence type="ECO:0000313" key="3">
    <source>
        <dbReference type="Proteomes" id="UP001596383"/>
    </source>
</evidence>
<proteinExistence type="predicted"/>
<keyword evidence="1" id="KW-0812">Transmembrane</keyword>
<protein>
    <submittedName>
        <fullName evidence="2">Uncharacterized protein</fullName>
    </submittedName>
</protein>
<dbReference type="Proteomes" id="UP001596383">
    <property type="component" value="Unassembled WGS sequence"/>
</dbReference>
<organism evidence="2 3">
    <name type="scientific">Natrinema soli</name>
    <dbReference type="NCBI Taxonomy" id="1930624"/>
    <lineage>
        <taxon>Archaea</taxon>
        <taxon>Methanobacteriati</taxon>
        <taxon>Methanobacteriota</taxon>
        <taxon>Stenosarchaea group</taxon>
        <taxon>Halobacteria</taxon>
        <taxon>Halobacteriales</taxon>
        <taxon>Natrialbaceae</taxon>
        <taxon>Natrinema</taxon>
    </lineage>
</organism>